<evidence type="ECO:0000313" key="2">
    <source>
        <dbReference type="EMBL" id="PPK73275.1"/>
    </source>
</evidence>
<dbReference type="InterPro" id="IPR036390">
    <property type="entry name" value="WH_DNA-bd_sf"/>
</dbReference>
<dbReference type="PANTHER" id="PTHR33221">
    <property type="entry name" value="WINGED HELIX-TURN-HELIX TRANSCRIPTIONAL REGULATOR, RRF2 FAMILY"/>
    <property type="match status" value="1"/>
</dbReference>
<dbReference type="Pfam" id="PF02082">
    <property type="entry name" value="Rrf2"/>
    <property type="match status" value="1"/>
</dbReference>
<dbReference type="NCBIfam" id="TIGR00738">
    <property type="entry name" value="rrf2_super"/>
    <property type="match status" value="1"/>
</dbReference>
<dbReference type="PROSITE" id="PS51197">
    <property type="entry name" value="HTH_RRF2_2"/>
    <property type="match status" value="1"/>
</dbReference>
<organism evidence="2 3">
    <name type="scientific">Methylobacter tundripaludum</name>
    <dbReference type="NCBI Taxonomy" id="173365"/>
    <lineage>
        <taxon>Bacteria</taxon>
        <taxon>Pseudomonadati</taxon>
        <taxon>Pseudomonadota</taxon>
        <taxon>Gammaproteobacteria</taxon>
        <taxon>Methylococcales</taxon>
        <taxon>Methylococcaceae</taxon>
        <taxon>Methylobacter</taxon>
    </lineage>
</organism>
<comment type="caution">
    <text evidence="2">The sequence shown here is derived from an EMBL/GenBank/DDBJ whole genome shotgun (WGS) entry which is preliminary data.</text>
</comment>
<accession>A0A2S6H718</accession>
<protein>
    <submittedName>
        <fullName evidence="2">BadM/Rrf2 family transcriptional regulator</fullName>
    </submittedName>
</protein>
<dbReference type="GO" id="GO:0005829">
    <property type="term" value="C:cytosol"/>
    <property type="evidence" value="ECO:0007669"/>
    <property type="project" value="TreeGrafter"/>
</dbReference>
<dbReference type="AlphaFoldDB" id="A0A2S6H718"/>
<keyword evidence="3" id="KW-1185">Reference proteome</keyword>
<reference evidence="2 3" key="1">
    <citation type="submission" date="2018-02" db="EMBL/GenBank/DDBJ databases">
        <title>Subsurface microbial communities from deep shales in Ohio and West Virginia, USA.</title>
        <authorList>
            <person name="Wrighton K."/>
        </authorList>
    </citation>
    <scope>NUCLEOTIDE SEQUENCE [LARGE SCALE GENOMIC DNA]</scope>
    <source>
        <strain evidence="2 3">OWC-G53F</strain>
    </source>
</reference>
<dbReference type="InterPro" id="IPR036388">
    <property type="entry name" value="WH-like_DNA-bd_sf"/>
</dbReference>
<dbReference type="GO" id="GO:0003677">
    <property type="term" value="F:DNA binding"/>
    <property type="evidence" value="ECO:0007669"/>
    <property type="project" value="UniProtKB-KW"/>
</dbReference>
<sequence length="152" mass="16792">MQLTQFTDLSLRLLIYLARLPEPGMATISEIAEYYQISRNHLVKVANSLANQGFIMTTRGKGGGIQLARPAYTIGVGEVVRLTELNMNLVECFDATTNQCRLTRNCFLKATLYEAQRAFMAVLDKYTLADAARFGFNVDLSMLSGDTPPSSA</sequence>
<dbReference type="Proteomes" id="UP000238071">
    <property type="component" value="Unassembled WGS sequence"/>
</dbReference>
<name>A0A2S6H718_9GAMM</name>
<dbReference type="OrthoDB" id="9795923at2"/>
<evidence type="ECO:0000256" key="1">
    <source>
        <dbReference type="ARBA" id="ARBA00023125"/>
    </source>
</evidence>
<gene>
    <name evidence="2" type="ORF">B0F88_102255</name>
</gene>
<keyword evidence="1" id="KW-0238">DNA-binding</keyword>
<dbReference type="GO" id="GO:0003700">
    <property type="term" value="F:DNA-binding transcription factor activity"/>
    <property type="evidence" value="ECO:0007669"/>
    <property type="project" value="TreeGrafter"/>
</dbReference>
<evidence type="ECO:0000313" key="3">
    <source>
        <dbReference type="Proteomes" id="UP000238071"/>
    </source>
</evidence>
<proteinExistence type="predicted"/>
<dbReference type="SUPFAM" id="SSF46785">
    <property type="entry name" value="Winged helix' DNA-binding domain"/>
    <property type="match status" value="1"/>
</dbReference>
<dbReference type="RefSeq" id="WP_104422530.1">
    <property type="nucleotide sequence ID" value="NZ_PTIY01000002.1"/>
</dbReference>
<dbReference type="PANTHER" id="PTHR33221:SF4">
    <property type="entry name" value="HTH-TYPE TRANSCRIPTIONAL REPRESSOR NSRR"/>
    <property type="match status" value="1"/>
</dbReference>
<dbReference type="InterPro" id="IPR000944">
    <property type="entry name" value="Tscrpt_reg_Rrf2"/>
</dbReference>
<dbReference type="Gene3D" id="1.10.10.10">
    <property type="entry name" value="Winged helix-like DNA-binding domain superfamily/Winged helix DNA-binding domain"/>
    <property type="match status" value="1"/>
</dbReference>
<dbReference type="EMBL" id="PTIY01000002">
    <property type="protein sequence ID" value="PPK73275.1"/>
    <property type="molecule type" value="Genomic_DNA"/>
</dbReference>